<evidence type="ECO:0000256" key="1">
    <source>
        <dbReference type="SAM" id="SignalP"/>
    </source>
</evidence>
<dbReference type="Proteomes" id="UP000235388">
    <property type="component" value="Unassembled WGS sequence"/>
</dbReference>
<accession>A0A2N5UXV2</accession>
<feature type="chain" id="PRO_5014743157" evidence="1">
    <location>
        <begin position="24"/>
        <end position="186"/>
    </location>
</feature>
<sequence>MVSTLLPCALLALALSNWPFASGRISVSGHIGTSGHISASDLKVNQISNALSFSDTDPNFKIEKDEAEGIFTALADVIAVPSSKNEALNIGKLVCHEDSNGQRMFEPRVAQVINIMFKGFHEKDPARKVDIIKKLHCIINLAPLYAEGWAKDVLSREENNGALVSLESGGLNYDSIAKLLNGMQLQ</sequence>
<evidence type="ECO:0000313" key="3">
    <source>
        <dbReference type="Proteomes" id="UP000235388"/>
    </source>
</evidence>
<keyword evidence="3" id="KW-1185">Reference proteome</keyword>
<protein>
    <submittedName>
        <fullName evidence="2">Uncharacterized protein</fullName>
    </submittedName>
</protein>
<name>A0A2N5UXV2_9BASI</name>
<evidence type="ECO:0000313" key="2">
    <source>
        <dbReference type="EMBL" id="PLW42517.1"/>
    </source>
</evidence>
<feature type="signal peptide" evidence="1">
    <location>
        <begin position="1"/>
        <end position="23"/>
    </location>
</feature>
<keyword evidence="1" id="KW-0732">Signal</keyword>
<dbReference type="AlphaFoldDB" id="A0A2N5UXV2"/>
<comment type="caution">
    <text evidence="2">The sequence shown here is derived from an EMBL/GenBank/DDBJ whole genome shotgun (WGS) entry which is preliminary data.</text>
</comment>
<organism evidence="2 3">
    <name type="scientific">Puccinia coronata f. sp. avenae</name>
    <dbReference type="NCBI Taxonomy" id="200324"/>
    <lineage>
        <taxon>Eukaryota</taxon>
        <taxon>Fungi</taxon>
        <taxon>Dikarya</taxon>
        <taxon>Basidiomycota</taxon>
        <taxon>Pucciniomycotina</taxon>
        <taxon>Pucciniomycetes</taxon>
        <taxon>Pucciniales</taxon>
        <taxon>Pucciniaceae</taxon>
        <taxon>Puccinia</taxon>
    </lineage>
</organism>
<gene>
    <name evidence="2" type="ORF">PCANC_08633</name>
</gene>
<proteinExistence type="predicted"/>
<reference evidence="2 3" key="1">
    <citation type="submission" date="2017-11" db="EMBL/GenBank/DDBJ databases">
        <title>De novo assembly and phasing of dikaryotic genomes from two isolates of Puccinia coronata f. sp. avenae, the causal agent of oat crown rust.</title>
        <authorList>
            <person name="Miller M.E."/>
            <person name="Zhang Y."/>
            <person name="Omidvar V."/>
            <person name="Sperschneider J."/>
            <person name="Schwessinger B."/>
            <person name="Raley C."/>
            <person name="Palmer J.M."/>
            <person name="Garnica D."/>
            <person name="Upadhyaya N."/>
            <person name="Rathjen J."/>
            <person name="Taylor J.M."/>
            <person name="Park R.F."/>
            <person name="Dodds P.N."/>
            <person name="Hirsch C.D."/>
            <person name="Kianian S.F."/>
            <person name="Figueroa M."/>
        </authorList>
    </citation>
    <scope>NUCLEOTIDE SEQUENCE [LARGE SCALE GENOMIC DNA]</scope>
    <source>
        <strain evidence="2">12NC29</strain>
    </source>
</reference>
<dbReference type="EMBL" id="PGCJ01000157">
    <property type="protein sequence ID" value="PLW42517.1"/>
    <property type="molecule type" value="Genomic_DNA"/>
</dbReference>